<dbReference type="InterPro" id="IPR048661">
    <property type="entry name" value="CPL1-like"/>
</dbReference>
<proteinExistence type="predicted"/>
<dbReference type="EMBL" id="MCFC01000010">
    <property type="protein sequence ID" value="ORY32300.1"/>
    <property type="molecule type" value="Genomic_DNA"/>
</dbReference>
<evidence type="ECO:0000259" key="1">
    <source>
        <dbReference type="Pfam" id="PF21671"/>
    </source>
</evidence>
<evidence type="ECO:0000313" key="3">
    <source>
        <dbReference type="Proteomes" id="UP000193986"/>
    </source>
</evidence>
<organism evidence="2 3">
    <name type="scientific">Naematelia encephala</name>
    <dbReference type="NCBI Taxonomy" id="71784"/>
    <lineage>
        <taxon>Eukaryota</taxon>
        <taxon>Fungi</taxon>
        <taxon>Dikarya</taxon>
        <taxon>Basidiomycota</taxon>
        <taxon>Agaricomycotina</taxon>
        <taxon>Tremellomycetes</taxon>
        <taxon>Tremellales</taxon>
        <taxon>Naemateliaceae</taxon>
        <taxon>Naematelia</taxon>
    </lineage>
</organism>
<dbReference type="AlphaFoldDB" id="A0A1Y2BCP0"/>
<gene>
    <name evidence="2" type="ORF">BCR39DRAFT_523818</name>
</gene>
<reference evidence="2 3" key="1">
    <citation type="submission" date="2016-07" db="EMBL/GenBank/DDBJ databases">
        <title>Pervasive Adenine N6-methylation of Active Genes in Fungi.</title>
        <authorList>
            <consortium name="DOE Joint Genome Institute"/>
            <person name="Mondo S.J."/>
            <person name="Dannebaum R.O."/>
            <person name="Kuo R.C."/>
            <person name="Labutti K."/>
            <person name="Haridas S."/>
            <person name="Kuo A."/>
            <person name="Salamov A."/>
            <person name="Ahrendt S.R."/>
            <person name="Lipzen A."/>
            <person name="Sullivan W."/>
            <person name="Andreopoulos W.B."/>
            <person name="Clum A."/>
            <person name="Lindquist E."/>
            <person name="Daum C."/>
            <person name="Ramamoorthy G.K."/>
            <person name="Gryganskyi A."/>
            <person name="Culley D."/>
            <person name="Magnuson J.K."/>
            <person name="James T.Y."/>
            <person name="O'Malley M.A."/>
            <person name="Stajich J.E."/>
            <person name="Spatafora J.W."/>
            <person name="Visel A."/>
            <person name="Grigoriev I.V."/>
        </authorList>
    </citation>
    <scope>NUCLEOTIDE SEQUENCE [LARGE SCALE GENOMIC DNA]</scope>
    <source>
        <strain evidence="2 3">68-887.2</strain>
    </source>
</reference>
<dbReference type="PANTHER" id="PTHR35192:SF2">
    <property type="entry name" value="APPLE DOMAIN-CONTAINING PROTEIN"/>
    <property type="match status" value="1"/>
</dbReference>
<name>A0A1Y2BCP0_9TREE</name>
<dbReference type="Pfam" id="PF21671">
    <property type="entry name" value="CPL1-like"/>
    <property type="match status" value="1"/>
</dbReference>
<dbReference type="InParanoid" id="A0A1Y2BCP0"/>
<keyword evidence="3" id="KW-1185">Reference proteome</keyword>
<comment type="caution">
    <text evidence="2">The sequence shown here is derived from an EMBL/GenBank/DDBJ whole genome shotgun (WGS) entry which is preliminary data.</text>
</comment>
<evidence type="ECO:0000313" key="2">
    <source>
        <dbReference type="EMBL" id="ORY32300.1"/>
    </source>
</evidence>
<dbReference type="STRING" id="71784.A0A1Y2BCP0"/>
<protein>
    <recommendedName>
        <fullName evidence="1">Protein CPL1-like domain-containing protein</fullName>
    </recommendedName>
</protein>
<dbReference type="Proteomes" id="UP000193986">
    <property type="component" value="Unassembled WGS sequence"/>
</dbReference>
<accession>A0A1Y2BCP0</accession>
<dbReference type="OrthoDB" id="439917at2759"/>
<dbReference type="InterPro" id="IPR038955">
    <property type="entry name" value="PriA/CPL1_fungi"/>
</dbReference>
<dbReference type="PANTHER" id="PTHR35192">
    <property type="entry name" value="PROTEIN, PUTATIVE-RELATED"/>
    <property type="match status" value="1"/>
</dbReference>
<feature type="domain" description="Protein CPL1-like" evidence="1">
    <location>
        <begin position="67"/>
        <end position="132"/>
    </location>
</feature>
<sequence>MSASGQCVPIPSTPSCTTSQISCGGQCVKKTKYTCQSGVPIALKRRGPTSCPNGMDLCPVGTWGNGMECIDTRADIESCGGCINAPINDPFFPSGEDCTSLPNVDSVACKNGRCEIRSCARGFDLAQNGTACEPVTVVPNKKIKTGQNSHGVGSFNVQR</sequence>